<dbReference type="RefSeq" id="WP_171401655.1">
    <property type="nucleotide sequence ID" value="NZ_CP049838.1"/>
</dbReference>
<dbReference type="InterPro" id="IPR020843">
    <property type="entry name" value="ER"/>
</dbReference>
<keyword evidence="1" id="KW-0521">NADP</keyword>
<evidence type="ECO:0000259" key="2">
    <source>
        <dbReference type="SMART" id="SM00829"/>
    </source>
</evidence>
<evidence type="ECO:0000313" key="4">
    <source>
        <dbReference type="Proteomes" id="UP000502665"/>
    </source>
</evidence>
<accession>A0A6M4XE32</accession>
<dbReference type="Proteomes" id="UP000502665">
    <property type="component" value="Chromosome"/>
</dbReference>
<dbReference type="InterPro" id="IPR013149">
    <property type="entry name" value="ADH-like_C"/>
</dbReference>
<keyword evidence="4" id="KW-1185">Reference proteome</keyword>
<feature type="domain" description="Enoyl reductase (ER)" evidence="2">
    <location>
        <begin position="10"/>
        <end position="323"/>
    </location>
</feature>
<dbReference type="SMART" id="SM00829">
    <property type="entry name" value="PKS_ER"/>
    <property type="match status" value="1"/>
</dbReference>
<dbReference type="GO" id="GO:0003960">
    <property type="term" value="F:quinone reductase (NADPH) activity"/>
    <property type="evidence" value="ECO:0007669"/>
    <property type="project" value="TreeGrafter"/>
</dbReference>
<gene>
    <name evidence="3" type="ORF">G9272_43570</name>
</gene>
<dbReference type="InterPro" id="IPR013154">
    <property type="entry name" value="ADH-like_N"/>
</dbReference>
<sequence length="326" mass="33740">MYGIQVSQFGTEDVLTYTELPAPEPGPGQVRVRMHAVGVNPADTYIRSGAYAFYTPQLPYTPGFDGAGIVDALGPGVDTVKTGERVFVAALGTPGCSGTYAELAVVDARAVHPLPAALSFGQGAAVGVPCLTAWRALFQKARLKAGEKVLIHGASGGVGIHATQLAHDAGAIVIGTAGSSTGADLVRAAGAQHVLDHTTPGYLDELAQITDGHGVSVIIEMQADINLERDLEALATYGRVVIVGSRGSLDFTPRLTMLKEATIQGTALWHATTQEAADALTAVANGLDNGVIQPVVGDEIPLREAAAAHRRVLEPGTRGKLILTTN</sequence>
<dbReference type="CDD" id="cd08253">
    <property type="entry name" value="zeta_crystallin"/>
    <property type="match status" value="1"/>
</dbReference>
<dbReference type="SUPFAM" id="SSF51735">
    <property type="entry name" value="NAD(P)-binding Rossmann-fold domains"/>
    <property type="match status" value="1"/>
</dbReference>
<dbReference type="EMBL" id="CP049838">
    <property type="protein sequence ID" value="QJT06343.1"/>
    <property type="molecule type" value="Genomic_DNA"/>
</dbReference>
<dbReference type="PANTHER" id="PTHR44154:SF1">
    <property type="entry name" value="QUINONE OXIDOREDUCTASE"/>
    <property type="match status" value="1"/>
</dbReference>
<dbReference type="Gene3D" id="3.90.180.10">
    <property type="entry name" value="Medium-chain alcohol dehydrogenases, catalytic domain"/>
    <property type="match status" value="1"/>
</dbReference>
<reference evidence="3" key="1">
    <citation type="submission" date="2020-03" db="EMBL/GenBank/DDBJ databases">
        <title>Molecular networking-based the target discovery of potent antiproliferative macrolactams: 5/6/7/16 polycyclic ansamycins and glycosylated trienomycin from Streptomyces cacaoi subsp. asoensis.</title>
        <authorList>
            <person name="Liu L.-L."/>
        </authorList>
    </citation>
    <scope>NUCLEOTIDE SEQUENCE [LARGE SCALE GENOMIC DNA]</scope>
    <source>
        <strain evidence="3">H2S5</strain>
    </source>
</reference>
<dbReference type="GO" id="GO:0003730">
    <property type="term" value="F:mRNA 3'-UTR binding"/>
    <property type="evidence" value="ECO:0007669"/>
    <property type="project" value="TreeGrafter"/>
</dbReference>
<dbReference type="InterPro" id="IPR036291">
    <property type="entry name" value="NAD(P)-bd_dom_sf"/>
</dbReference>
<protein>
    <submittedName>
        <fullName evidence="3">NADPH:quinone reductase</fullName>
    </submittedName>
</protein>
<dbReference type="GO" id="GO:0005829">
    <property type="term" value="C:cytosol"/>
    <property type="evidence" value="ECO:0007669"/>
    <property type="project" value="TreeGrafter"/>
</dbReference>
<dbReference type="SUPFAM" id="SSF50129">
    <property type="entry name" value="GroES-like"/>
    <property type="match status" value="1"/>
</dbReference>
<evidence type="ECO:0000313" key="3">
    <source>
        <dbReference type="EMBL" id="QJT06343.1"/>
    </source>
</evidence>
<dbReference type="PANTHER" id="PTHR44154">
    <property type="entry name" value="QUINONE OXIDOREDUCTASE"/>
    <property type="match status" value="1"/>
</dbReference>
<proteinExistence type="predicted"/>
<dbReference type="AlphaFoldDB" id="A0A6M4XE32"/>
<organism evidence="3 4">
    <name type="scientific">Streptomyces asoensis</name>
    <dbReference type="NCBI Taxonomy" id="249586"/>
    <lineage>
        <taxon>Bacteria</taxon>
        <taxon>Bacillati</taxon>
        <taxon>Actinomycetota</taxon>
        <taxon>Actinomycetes</taxon>
        <taxon>Kitasatosporales</taxon>
        <taxon>Streptomycetaceae</taxon>
        <taxon>Streptomyces</taxon>
    </lineage>
</organism>
<name>A0A6M4XE32_9ACTN</name>
<dbReference type="GO" id="GO:0070402">
    <property type="term" value="F:NADPH binding"/>
    <property type="evidence" value="ECO:0007669"/>
    <property type="project" value="TreeGrafter"/>
</dbReference>
<dbReference type="InterPro" id="IPR051603">
    <property type="entry name" value="Zinc-ADH_QOR/CCCR"/>
</dbReference>
<evidence type="ECO:0000256" key="1">
    <source>
        <dbReference type="ARBA" id="ARBA00022857"/>
    </source>
</evidence>
<dbReference type="InterPro" id="IPR011032">
    <property type="entry name" value="GroES-like_sf"/>
</dbReference>
<dbReference type="Gene3D" id="3.40.50.720">
    <property type="entry name" value="NAD(P)-binding Rossmann-like Domain"/>
    <property type="match status" value="1"/>
</dbReference>
<dbReference type="FunFam" id="3.40.50.720:FF:000244">
    <property type="entry name" value="quinone oxidoreductase"/>
    <property type="match status" value="1"/>
</dbReference>
<dbReference type="Pfam" id="PF00107">
    <property type="entry name" value="ADH_zinc_N"/>
    <property type="match status" value="1"/>
</dbReference>
<dbReference type="Pfam" id="PF08240">
    <property type="entry name" value="ADH_N"/>
    <property type="match status" value="1"/>
</dbReference>